<protein>
    <submittedName>
        <fullName evidence="1">Uncharacterized protein</fullName>
    </submittedName>
</protein>
<accession>A0A8C6XN57</accession>
<keyword evidence="2" id="KW-1185">Reference proteome</keyword>
<proteinExistence type="predicted"/>
<evidence type="ECO:0000313" key="1">
    <source>
        <dbReference type="Ensembl" id="ENSNNAP00000016317.1"/>
    </source>
</evidence>
<dbReference type="Ensembl" id="ENSNNAT00000017121.1">
    <property type="protein sequence ID" value="ENSNNAP00000016317.1"/>
    <property type="gene ID" value="ENSNNAG00000010996.1"/>
</dbReference>
<evidence type="ECO:0000313" key="2">
    <source>
        <dbReference type="Proteomes" id="UP000694559"/>
    </source>
</evidence>
<dbReference type="Proteomes" id="UP000694559">
    <property type="component" value="Unplaced"/>
</dbReference>
<sequence length="93" mass="10108">PSLSLGLTVARPGSLKEQPELIAADVHHLREIKTFCGMGTLIFEWALPDHWYENFTALNVASAENSAAAISLAMSRWASIGDRNSIPEMSKPA</sequence>
<name>A0A8C6XN57_NAJNA</name>
<reference evidence="1" key="1">
    <citation type="submission" date="2025-08" db="UniProtKB">
        <authorList>
            <consortium name="Ensembl"/>
        </authorList>
    </citation>
    <scope>IDENTIFICATION</scope>
</reference>
<reference evidence="1" key="2">
    <citation type="submission" date="2025-09" db="UniProtKB">
        <authorList>
            <consortium name="Ensembl"/>
        </authorList>
    </citation>
    <scope>IDENTIFICATION</scope>
</reference>
<dbReference type="AlphaFoldDB" id="A0A8C6XN57"/>
<organism evidence="1 2">
    <name type="scientific">Naja naja</name>
    <name type="common">Indian cobra</name>
    <dbReference type="NCBI Taxonomy" id="35670"/>
    <lineage>
        <taxon>Eukaryota</taxon>
        <taxon>Metazoa</taxon>
        <taxon>Chordata</taxon>
        <taxon>Craniata</taxon>
        <taxon>Vertebrata</taxon>
        <taxon>Euteleostomi</taxon>
        <taxon>Lepidosauria</taxon>
        <taxon>Squamata</taxon>
        <taxon>Bifurcata</taxon>
        <taxon>Unidentata</taxon>
        <taxon>Episquamata</taxon>
        <taxon>Toxicofera</taxon>
        <taxon>Serpentes</taxon>
        <taxon>Colubroidea</taxon>
        <taxon>Elapidae</taxon>
        <taxon>Elapinae</taxon>
        <taxon>Naja</taxon>
    </lineage>
</organism>